<name>A0ABY1ZBC0_9GAMM</name>
<protein>
    <submittedName>
        <fullName evidence="1">Uncharacterized protein</fullName>
    </submittedName>
</protein>
<dbReference type="EMBL" id="QJUM01000009">
    <property type="protein sequence ID" value="TBV07068.1"/>
    <property type="molecule type" value="Genomic_DNA"/>
</dbReference>
<evidence type="ECO:0000313" key="1">
    <source>
        <dbReference type="EMBL" id="TBV07068.1"/>
    </source>
</evidence>
<evidence type="ECO:0000313" key="2">
    <source>
        <dbReference type="Proteomes" id="UP000291334"/>
    </source>
</evidence>
<dbReference type="Proteomes" id="UP000291334">
    <property type="component" value="Unassembled WGS sequence"/>
</dbReference>
<sequence length="88" mass="9725">MTFQRKPRCCAKSRQARRRTPGIVFPCQVLQQRMARFFAQPAGPGPFCRDAAFLAGSFSLLNFAARALPRGKTGSGAVVLKRQQTLRA</sequence>
<accession>A0ABY1ZBC0</accession>
<comment type="caution">
    <text evidence="1">The sequence shown here is derived from an EMBL/GenBank/DDBJ whole genome shotgun (WGS) entry which is preliminary data.</text>
</comment>
<proteinExistence type="predicted"/>
<keyword evidence="2" id="KW-1185">Reference proteome</keyword>
<reference evidence="1 2" key="1">
    <citation type="submission" date="2018-06" db="EMBL/GenBank/DDBJ databases">
        <title>Three novel Pseudomonas species isolated from symptomatic oak.</title>
        <authorList>
            <person name="Bueno-Gonzalez V."/>
            <person name="Brady C."/>
        </authorList>
    </citation>
    <scope>NUCLEOTIDE SEQUENCE [LARGE SCALE GENOMIC DNA]</scope>
    <source>
        <strain evidence="1 2">P26B</strain>
    </source>
</reference>
<gene>
    <name evidence="1" type="ORF">DNK34_09595</name>
</gene>
<organism evidence="1 2">
    <name type="scientific">Phytopseudomonas dryadis</name>
    <dbReference type="NCBI Taxonomy" id="2487520"/>
    <lineage>
        <taxon>Bacteria</taxon>
        <taxon>Pseudomonadati</taxon>
        <taxon>Pseudomonadota</taxon>
        <taxon>Gammaproteobacteria</taxon>
        <taxon>Pseudomonadales</taxon>
        <taxon>Pseudomonadaceae</taxon>
        <taxon>Phytopseudomonas</taxon>
    </lineage>
</organism>